<dbReference type="EnsemblPlants" id="Zm00001eb290710_T001">
    <property type="protein sequence ID" value="Zm00001eb290710_P001"/>
    <property type="gene ID" value="Zm00001eb290710"/>
</dbReference>
<reference evidence="1" key="3">
    <citation type="submission" date="2021-05" db="UniProtKB">
        <authorList>
            <consortium name="EnsemblPlants"/>
        </authorList>
    </citation>
    <scope>IDENTIFICATION</scope>
    <source>
        <strain evidence="1">cv. B73</strain>
    </source>
</reference>
<reference evidence="1" key="2">
    <citation type="submission" date="2019-07" db="EMBL/GenBank/DDBJ databases">
        <authorList>
            <person name="Seetharam A."/>
            <person name="Woodhouse M."/>
            <person name="Cannon E."/>
        </authorList>
    </citation>
    <scope>NUCLEOTIDE SEQUENCE [LARGE SCALE GENOMIC DNA]</scope>
    <source>
        <strain evidence="1">cv. B73</strain>
    </source>
</reference>
<sequence>MVGRCADACSVHWSATSAAFHTLLTSWLPPMDASTTTSMSPRARCCRAHWITLVGCGLCRIGGLPVTSSRSTTPKLYTSLLVLGCIVSSTSEKWKTGMYPSDEPLEFQ</sequence>
<dbReference type="InParanoid" id="A0A804Q3J6"/>
<proteinExistence type="predicted"/>
<dbReference type="FunCoup" id="A0A804Q3J6">
    <property type="interactions" value="473"/>
</dbReference>
<organism evidence="1 2">
    <name type="scientific">Zea mays</name>
    <name type="common">Maize</name>
    <dbReference type="NCBI Taxonomy" id="4577"/>
    <lineage>
        <taxon>Eukaryota</taxon>
        <taxon>Viridiplantae</taxon>
        <taxon>Streptophyta</taxon>
        <taxon>Embryophyta</taxon>
        <taxon>Tracheophyta</taxon>
        <taxon>Spermatophyta</taxon>
        <taxon>Magnoliopsida</taxon>
        <taxon>Liliopsida</taxon>
        <taxon>Poales</taxon>
        <taxon>Poaceae</taxon>
        <taxon>PACMAD clade</taxon>
        <taxon>Panicoideae</taxon>
        <taxon>Andropogonodae</taxon>
        <taxon>Andropogoneae</taxon>
        <taxon>Tripsacinae</taxon>
        <taxon>Zea</taxon>
    </lineage>
</organism>
<evidence type="ECO:0000313" key="2">
    <source>
        <dbReference type="Proteomes" id="UP000007305"/>
    </source>
</evidence>
<accession>A0A804Q3J6</accession>
<protein>
    <submittedName>
        <fullName evidence="1">Uncharacterized protein</fullName>
    </submittedName>
</protein>
<dbReference type="AlphaFoldDB" id="A0A804Q3J6"/>
<dbReference type="Proteomes" id="UP000007305">
    <property type="component" value="Chromosome 6"/>
</dbReference>
<keyword evidence="2" id="KW-1185">Reference proteome</keyword>
<name>A0A804Q3J6_MAIZE</name>
<evidence type="ECO:0000313" key="1">
    <source>
        <dbReference type="EnsemblPlants" id="Zm00001eb290710_P001"/>
    </source>
</evidence>
<dbReference type="Gramene" id="Zm00001eb290710_T001">
    <property type="protein sequence ID" value="Zm00001eb290710_P001"/>
    <property type="gene ID" value="Zm00001eb290710"/>
</dbReference>
<reference evidence="2" key="1">
    <citation type="journal article" date="2009" name="Science">
        <title>The B73 maize genome: complexity, diversity, and dynamics.</title>
        <authorList>
            <person name="Schnable P.S."/>
            <person name="Ware D."/>
            <person name="Fulton R.S."/>
            <person name="Stein J.C."/>
            <person name="Wei F."/>
            <person name="Pasternak S."/>
            <person name="Liang C."/>
            <person name="Zhang J."/>
            <person name="Fulton L."/>
            <person name="Graves T.A."/>
            <person name="Minx P."/>
            <person name="Reily A.D."/>
            <person name="Courtney L."/>
            <person name="Kruchowski S.S."/>
            <person name="Tomlinson C."/>
            <person name="Strong C."/>
            <person name="Delehaunty K."/>
            <person name="Fronick C."/>
            <person name="Courtney B."/>
            <person name="Rock S.M."/>
            <person name="Belter E."/>
            <person name="Du F."/>
            <person name="Kim K."/>
            <person name="Abbott R.M."/>
            <person name="Cotton M."/>
            <person name="Levy A."/>
            <person name="Marchetto P."/>
            <person name="Ochoa K."/>
            <person name="Jackson S.M."/>
            <person name="Gillam B."/>
            <person name="Chen W."/>
            <person name="Yan L."/>
            <person name="Higginbotham J."/>
            <person name="Cardenas M."/>
            <person name="Waligorski J."/>
            <person name="Applebaum E."/>
            <person name="Phelps L."/>
            <person name="Falcone J."/>
            <person name="Kanchi K."/>
            <person name="Thane T."/>
            <person name="Scimone A."/>
            <person name="Thane N."/>
            <person name="Henke J."/>
            <person name="Wang T."/>
            <person name="Ruppert J."/>
            <person name="Shah N."/>
            <person name="Rotter K."/>
            <person name="Hodges J."/>
            <person name="Ingenthron E."/>
            <person name="Cordes M."/>
            <person name="Kohlberg S."/>
            <person name="Sgro J."/>
            <person name="Delgado B."/>
            <person name="Mead K."/>
            <person name="Chinwalla A."/>
            <person name="Leonard S."/>
            <person name="Crouse K."/>
            <person name="Collura K."/>
            <person name="Kudrna D."/>
            <person name="Currie J."/>
            <person name="He R."/>
            <person name="Angelova A."/>
            <person name="Rajasekar S."/>
            <person name="Mueller T."/>
            <person name="Lomeli R."/>
            <person name="Scara G."/>
            <person name="Ko A."/>
            <person name="Delaney K."/>
            <person name="Wissotski M."/>
            <person name="Lopez G."/>
            <person name="Campos D."/>
            <person name="Braidotti M."/>
            <person name="Ashley E."/>
            <person name="Golser W."/>
            <person name="Kim H."/>
            <person name="Lee S."/>
            <person name="Lin J."/>
            <person name="Dujmic Z."/>
            <person name="Kim W."/>
            <person name="Talag J."/>
            <person name="Zuccolo A."/>
            <person name="Fan C."/>
            <person name="Sebastian A."/>
            <person name="Kramer M."/>
            <person name="Spiegel L."/>
            <person name="Nascimento L."/>
            <person name="Zutavern T."/>
            <person name="Miller B."/>
            <person name="Ambroise C."/>
            <person name="Muller S."/>
            <person name="Spooner W."/>
            <person name="Narechania A."/>
            <person name="Ren L."/>
            <person name="Wei S."/>
            <person name="Kumari S."/>
            <person name="Faga B."/>
            <person name="Levy M.J."/>
            <person name="McMahan L."/>
            <person name="Van Buren P."/>
            <person name="Vaughn M.W."/>
            <person name="Ying K."/>
            <person name="Yeh C.-T."/>
            <person name="Emrich S.J."/>
            <person name="Jia Y."/>
            <person name="Kalyanaraman A."/>
            <person name="Hsia A.-P."/>
            <person name="Barbazuk W.B."/>
            <person name="Baucom R.S."/>
            <person name="Brutnell T.P."/>
            <person name="Carpita N.C."/>
            <person name="Chaparro C."/>
            <person name="Chia J.-M."/>
            <person name="Deragon J.-M."/>
            <person name="Estill J.C."/>
            <person name="Fu Y."/>
            <person name="Jeddeloh J.A."/>
            <person name="Han Y."/>
            <person name="Lee H."/>
            <person name="Li P."/>
            <person name="Lisch D.R."/>
            <person name="Liu S."/>
            <person name="Liu Z."/>
            <person name="Nagel D.H."/>
            <person name="McCann M.C."/>
            <person name="SanMiguel P."/>
            <person name="Myers A.M."/>
            <person name="Nettleton D."/>
            <person name="Nguyen J."/>
            <person name="Penning B.W."/>
            <person name="Ponnala L."/>
            <person name="Schneider K.L."/>
            <person name="Schwartz D.C."/>
            <person name="Sharma A."/>
            <person name="Soderlund C."/>
            <person name="Springer N.M."/>
            <person name="Sun Q."/>
            <person name="Wang H."/>
            <person name="Waterman M."/>
            <person name="Westerman R."/>
            <person name="Wolfgruber T.K."/>
            <person name="Yang L."/>
            <person name="Yu Y."/>
            <person name="Zhang L."/>
            <person name="Zhou S."/>
            <person name="Zhu Q."/>
            <person name="Bennetzen J.L."/>
            <person name="Dawe R.K."/>
            <person name="Jiang J."/>
            <person name="Jiang N."/>
            <person name="Presting G.G."/>
            <person name="Wessler S.R."/>
            <person name="Aluru S."/>
            <person name="Martienssen R.A."/>
            <person name="Clifton S.W."/>
            <person name="McCombie W.R."/>
            <person name="Wing R.A."/>
            <person name="Wilson R.K."/>
        </authorList>
    </citation>
    <scope>NUCLEOTIDE SEQUENCE [LARGE SCALE GENOMIC DNA]</scope>
    <source>
        <strain evidence="2">cv. B73</strain>
    </source>
</reference>